<accession>A0ACB9E9C6</accession>
<keyword evidence="2" id="KW-1185">Reference proteome</keyword>
<reference evidence="2" key="1">
    <citation type="journal article" date="2022" name="Mol. Ecol. Resour.">
        <title>The genomes of chicory, endive, great burdock and yacon provide insights into Asteraceae palaeo-polyploidization history and plant inulin production.</title>
        <authorList>
            <person name="Fan W."/>
            <person name="Wang S."/>
            <person name="Wang H."/>
            <person name="Wang A."/>
            <person name="Jiang F."/>
            <person name="Liu H."/>
            <person name="Zhao H."/>
            <person name="Xu D."/>
            <person name="Zhang Y."/>
        </authorList>
    </citation>
    <scope>NUCLEOTIDE SEQUENCE [LARGE SCALE GENOMIC DNA]</scope>
    <source>
        <strain evidence="2">cv. Yunnan</strain>
    </source>
</reference>
<dbReference type="Proteomes" id="UP001056120">
    <property type="component" value="Linkage Group LG18"/>
</dbReference>
<name>A0ACB9E9C6_9ASTR</name>
<organism evidence="1 2">
    <name type="scientific">Smallanthus sonchifolius</name>
    <dbReference type="NCBI Taxonomy" id="185202"/>
    <lineage>
        <taxon>Eukaryota</taxon>
        <taxon>Viridiplantae</taxon>
        <taxon>Streptophyta</taxon>
        <taxon>Embryophyta</taxon>
        <taxon>Tracheophyta</taxon>
        <taxon>Spermatophyta</taxon>
        <taxon>Magnoliopsida</taxon>
        <taxon>eudicotyledons</taxon>
        <taxon>Gunneridae</taxon>
        <taxon>Pentapetalae</taxon>
        <taxon>asterids</taxon>
        <taxon>campanulids</taxon>
        <taxon>Asterales</taxon>
        <taxon>Asteraceae</taxon>
        <taxon>Asteroideae</taxon>
        <taxon>Heliantheae alliance</taxon>
        <taxon>Millerieae</taxon>
        <taxon>Smallanthus</taxon>
    </lineage>
</organism>
<protein>
    <submittedName>
        <fullName evidence="1">Uncharacterized protein</fullName>
    </submittedName>
</protein>
<comment type="caution">
    <text evidence="1">The sequence shown here is derived from an EMBL/GenBank/DDBJ whole genome shotgun (WGS) entry which is preliminary data.</text>
</comment>
<dbReference type="EMBL" id="CM042035">
    <property type="protein sequence ID" value="KAI3755509.1"/>
    <property type="molecule type" value="Genomic_DNA"/>
</dbReference>
<evidence type="ECO:0000313" key="2">
    <source>
        <dbReference type="Proteomes" id="UP001056120"/>
    </source>
</evidence>
<gene>
    <name evidence="1" type="ORF">L1987_55310</name>
</gene>
<reference evidence="1 2" key="2">
    <citation type="journal article" date="2022" name="Mol. Ecol. Resour.">
        <title>The genomes of chicory, endive, great burdock and yacon provide insights into Asteraceae paleo-polyploidization history and plant inulin production.</title>
        <authorList>
            <person name="Fan W."/>
            <person name="Wang S."/>
            <person name="Wang H."/>
            <person name="Wang A."/>
            <person name="Jiang F."/>
            <person name="Liu H."/>
            <person name="Zhao H."/>
            <person name="Xu D."/>
            <person name="Zhang Y."/>
        </authorList>
    </citation>
    <scope>NUCLEOTIDE SEQUENCE [LARGE SCALE GENOMIC DNA]</scope>
    <source>
        <strain evidence="2">cv. Yunnan</strain>
        <tissue evidence="1">Leaves</tissue>
    </source>
</reference>
<proteinExistence type="predicted"/>
<sequence length="432" mass="47921">MFNAISWYFDVPRMLVATVSAILTAIIVSYKGRRDSMAVRDPNFARYTLFLALTIQFTASMAAISTDVRRYPKAISDLEEVIARGLGFQSDDLKISGFDLRDALVGRSIVYEIDLEIDNKVFPLKLLDDVNRWQHEDLPILQVDHQARNTSHENVLVAKKMKKKKNSHRPPVLAPFQLAGPMELWIQDAKNMKLSLPHHVDDGELRKVIIADGAVVTVKGAKSVNLLRPIELDLPLTKGQNGFASGMLSLSDRLRHSARTRGQLLSLRIVGPTSLTSPNSSSSANKRKLNWLVNGPNTFWPVKSVNGSNTHLIGLEKLLSSVLGPKANEDGSFKLLKADVSAQTFVKIGFQAEKVVGNGPEWAGYPKWRTKPEIIRMHFEVLAKVDGDKIVPERVIQVEPVKVKDTMATNVITGNVTSSKAYNMGPPKPFTL</sequence>
<evidence type="ECO:0000313" key="1">
    <source>
        <dbReference type="EMBL" id="KAI3755509.1"/>
    </source>
</evidence>